<feature type="region of interest" description="Disordered" evidence="1">
    <location>
        <begin position="161"/>
        <end position="190"/>
    </location>
</feature>
<comment type="caution">
    <text evidence="2">The sequence shown here is derived from an EMBL/GenBank/DDBJ whole genome shotgun (WGS) entry which is preliminary data.</text>
</comment>
<feature type="compositionally biased region" description="Low complexity" evidence="1">
    <location>
        <begin position="164"/>
        <end position="173"/>
    </location>
</feature>
<dbReference type="PANTHER" id="PTHR37171:SF1">
    <property type="entry name" value="SERINE_THREONINE-PROTEIN KINASE YRZF-RELATED"/>
    <property type="match status" value="1"/>
</dbReference>
<gene>
    <name evidence="2" type="ORF">WJX72_003667</name>
</gene>
<dbReference type="AlphaFoldDB" id="A0AAW1QQ48"/>
<reference evidence="2 3" key="1">
    <citation type="journal article" date="2024" name="Nat. Commun.">
        <title>Phylogenomics reveals the evolutionary origins of lichenization in chlorophyte algae.</title>
        <authorList>
            <person name="Puginier C."/>
            <person name="Libourel C."/>
            <person name="Otte J."/>
            <person name="Skaloud P."/>
            <person name="Haon M."/>
            <person name="Grisel S."/>
            <person name="Petersen M."/>
            <person name="Berrin J.G."/>
            <person name="Delaux P.M."/>
            <person name="Dal Grande F."/>
            <person name="Keller J."/>
        </authorList>
    </citation>
    <scope>NUCLEOTIDE SEQUENCE [LARGE SCALE GENOMIC DNA]</scope>
    <source>
        <strain evidence="2 3">SAG 2043</strain>
    </source>
</reference>
<protein>
    <submittedName>
        <fullName evidence="2">Uncharacterized protein</fullName>
    </submittedName>
</protein>
<keyword evidence="3" id="KW-1185">Reference proteome</keyword>
<organism evidence="2 3">
    <name type="scientific">[Myrmecia] bisecta</name>
    <dbReference type="NCBI Taxonomy" id="41462"/>
    <lineage>
        <taxon>Eukaryota</taxon>
        <taxon>Viridiplantae</taxon>
        <taxon>Chlorophyta</taxon>
        <taxon>core chlorophytes</taxon>
        <taxon>Trebouxiophyceae</taxon>
        <taxon>Trebouxiales</taxon>
        <taxon>Trebouxiaceae</taxon>
        <taxon>Myrmecia</taxon>
    </lineage>
</organism>
<evidence type="ECO:0000313" key="3">
    <source>
        <dbReference type="Proteomes" id="UP001489004"/>
    </source>
</evidence>
<proteinExistence type="predicted"/>
<evidence type="ECO:0000313" key="2">
    <source>
        <dbReference type="EMBL" id="KAK9823552.1"/>
    </source>
</evidence>
<sequence length="260" mass="28315">MAGESSSRAWTDVVPQIQDPGGDLTTSSSTKCPEGLTSLVATEVKQTSVFASSSDAQAPSLSGIWNSRFADKRAAPVSQQDQAVDDAFAEKLAFAVCQLWKYMVRWGIEFGLITCGKWWYLARRDGSDFLIGRAIPWLSADPTVYAAVTFLINQTQHHPRVGHQQHYQSAQEQQESRTHGSTAAASAQRARLRDVVPETLHLKRHAMAYGASGFTVQGRIGNTSVAINLAPFASSRGQGLLREAGALLQLLPLWDHHVVA</sequence>
<feature type="region of interest" description="Disordered" evidence="1">
    <location>
        <begin position="1"/>
        <end position="30"/>
    </location>
</feature>
<dbReference type="PANTHER" id="PTHR37171">
    <property type="entry name" value="SERINE/THREONINE-PROTEIN KINASE YRZF-RELATED"/>
    <property type="match status" value="1"/>
</dbReference>
<evidence type="ECO:0000256" key="1">
    <source>
        <dbReference type="SAM" id="MobiDB-lite"/>
    </source>
</evidence>
<accession>A0AAW1QQ48</accession>
<dbReference type="InterPro" id="IPR052396">
    <property type="entry name" value="Meiotic_Drive_Suppr_Kinase"/>
</dbReference>
<dbReference type="Proteomes" id="UP001489004">
    <property type="component" value="Unassembled WGS sequence"/>
</dbReference>
<dbReference type="EMBL" id="JALJOR010000002">
    <property type="protein sequence ID" value="KAK9823552.1"/>
    <property type="molecule type" value="Genomic_DNA"/>
</dbReference>
<name>A0AAW1QQ48_9CHLO</name>